<gene>
    <name evidence="5" type="ORF">FCALED_LOCUS11041</name>
</gene>
<dbReference type="EMBL" id="CAJVPQ010004400">
    <property type="protein sequence ID" value="CAG8650590.1"/>
    <property type="molecule type" value="Genomic_DNA"/>
</dbReference>
<dbReference type="AlphaFoldDB" id="A0A9N9DRC6"/>
<keyword evidence="3" id="KW-0560">Oxidoreductase</keyword>
<dbReference type="GO" id="GO:0016616">
    <property type="term" value="F:oxidoreductase activity, acting on the CH-OH group of donors, NAD or NADP as acceptor"/>
    <property type="evidence" value="ECO:0007669"/>
    <property type="project" value="TreeGrafter"/>
</dbReference>
<dbReference type="Pfam" id="PF00106">
    <property type="entry name" value="adh_short"/>
    <property type="match status" value="1"/>
</dbReference>
<dbReference type="Proteomes" id="UP000789570">
    <property type="component" value="Unassembled WGS sequence"/>
</dbReference>
<dbReference type="InterPro" id="IPR002347">
    <property type="entry name" value="SDR_fam"/>
</dbReference>
<dbReference type="PRINTS" id="PR00081">
    <property type="entry name" value="GDHRDH"/>
</dbReference>
<dbReference type="PANTHER" id="PTHR44229:SF4">
    <property type="entry name" value="15-HYDROXYPROSTAGLANDIN DEHYDROGENASE [NAD(+)]"/>
    <property type="match status" value="1"/>
</dbReference>
<dbReference type="PRINTS" id="PR00080">
    <property type="entry name" value="SDRFAMILY"/>
</dbReference>
<protein>
    <submittedName>
        <fullName evidence="5">17716_t:CDS:1</fullName>
    </submittedName>
</protein>
<dbReference type="SUPFAM" id="SSF51735">
    <property type="entry name" value="NAD(P)-binding Rossmann-fold domains"/>
    <property type="match status" value="1"/>
</dbReference>
<evidence type="ECO:0000313" key="5">
    <source>
        <dbReference type="EMBL" id="CAG8650590.1"/>
    </source>
</evidence>
<comment type="caution">
    <text evidence="5">The sequence shown here is derived from an EMBL/GenBank/DDBJ whole genome shotgun (WGS) entry which is preliminary data.</text>
</comment>
<dbReference type="PANTHER" id="PTHR44229">
    <property type="entry name" value="15-HYDROXYPROSTAGLANDIN DEHYDROGENASE [NAD(+)]"/>
    <property type="match status" value="1"/>
</dbReference>
<accession>A0A9N9DRC6</accession>
<evidence type="ECO:0000256" key="1">
    <source>
        <dbReference type="ARBA" id="ARBA00006484"/>
    </source>
</evidence>
<evidence type="ECO:0000256" key="4">
    <source>
        <dbReference type="RuleBase" id="RU000363"/>
    </source>
</evidence>
<evidence type="ECO:0000313" key="6">
    <source>
        <dbReference type="Proteomes" id="UP000789570"/>
    </source>
</evidence>
<dbReference type="GO" id="GO:0005737">
    <property type="term" value="C:cytoplasm"/>
    <property type="evidence" value="ECO:0007669"/>
    <property type="project" value="TreeGrafter"/>
</dbReference>
<dbReference type="InterPro" id="IPR020904">
    <property type="entry name" value="Sc_DH/Rdtase_CS"/>
</dbReference>
<keyword evidence="2" id="KW-0521">NADP</keyword>
<evidence type="ECO:0000256" key="2">
    <source>
        <dbReference type="ARBA" id="ARBA00022857"/>
    </source>
</evidence>
<organism evidence="5 6">
    <name type="scientific">Funneliformis caledonium</name>
    <dbReference type="NCBI Taxonomy" id="1117310"/>
    <lineage>
        <taxon>Eukaryota</taxon>
        <taxon>Fungi</taxon>
        <taxon>Fungi incertae sedis</taxon>
        <taxon>Mucoromycota</taxon>
        <taxon>Glomeromycotina</taxon>
        <taxon>Glomeromycetes</taxon>
        <taxon>Glomerales</taxon>
        <taxon>Glomeraceae</taxon>
        <taxon>Funneliformis</taxon>
    </lineage>
</organism>
<keyword evidence="6" id="KW-1185">Reference proteome</keyword>
<dbReference type="PROSITE" id="PS00061">
    <property type="entry name" value="ADH_SHORT"/>
    <property type="match status" value="1"/>
</dbReference>
<dbReference type="Gene3D" id="3.40.50.720">
    <property type="entry name" value="NAD(P)-binding Rossmann-like Domain"/>
    <property type="match status" value="1"/>
</dbReference>
<proteinExistence type="inferred from homology"/>
<sequence>MNTAQQTNGKVAIVTGASSGIGRGKYDIYDEMNFFIYMFRYINNISENYLAIAIRLVKEGAKVVIADVSEDAGKMLANELNTNKSEKIAIFHKTDVSKWKELISLFDKTKETFGKIDVGLDKIVINNAGIVGQLYGMLDDSLEGTKLAFQYMKQNDPQGGVVINTSSVAAFHPTFNVAVYAAAKAGVVNLTRSMAQISQLFGITVNAVCPSVTESGLTSHSIGILPENWWSSVNFVVDACFKCIYDPKTNGTIFTVWYEGIKEESFENYHPVFQAMLQGQRQSYLKSLENK</sequence>
<dbReference type="InterPro" id="IPR036291">
    <property type="entry name" value="NAD(P)-bd_dom_sf"/>
</dbReference>
<dbReference type="OrthoDB" id="5840532at2759"/>
<evidence type="ECO:0000256" key="3">
    <source>
        <dbReference type="ARBA" id="ARBA00023002"/>
    </source>
</evidence>
<name>A0A9N9DRC6_9GLOM</name>
<comment type="similarity">
    <text evidence="1 4">Belongs to the short-chain dehydrogenases/reductases (SDR) family.</text>
</comment>
<reference evidence="5" key="1">
    <citation type="submission" date="2021-06" db="EMBL/GenBank/DDBJ databases">
        <authorList>
            <person name="Kallberg Y."/>
            <person name="Tangrot J."/>
            <person name="Rosling A."/>
        </authorList>
    </citation>
    <scope>NUCLEOTIDE SEQUENCE</scope>
    <source>
        <strain evidence="5">UK204</strain>
    </source>
</reference>